<gene>
    <name evidence="1" type="ORF">FRZ06_01165</name>
</gene>
<dbReference type="Proteomes" id="UP000594014">
    <property type="component" value="Chromosome"/>
</dbReference>
<organism evidence="1 2">
    <name type="scientific">Anoxybacterium hadale</name>
    <dbReference type="NCBI Taxonomy" id="3408580"/>
    <lineage>
        <taxon>Bacteria</taxon>
        <taxon>Bacillati</taxon>
        <taxon>Bacillota</taxon>
        <taxon>Clostridia</taxon>
        <taxon>Peptostreptococcales</taxon>
        <taxon>Anaerovoracaceae</taxon>
        <taxon>Anoxybacterium</taxon>
    </lineage>
</organism>
<reference evidence="1" key="1">
    <citation type="submission" date="2019-08" db="EMBL/GenBank/DDBJ databases">
        <title>Genome sequence of Clostridiales bacterium MT110.</title>
        <authorList>
            <person name="Cao J."/>
        </authorList>
    </citation>
    <scope>NUCLEOTIDE SEQUENCE</scope>
    <source>
        <strain evidence="1">MT110</strain>
    </source>
</reference>
<dbReference type="EMBL" id="CP042469">
    <property type="protein sequence ID" value="QOX62055.1"/>
    <property type="molecule type" value="Genomic_DNA"/>
</dbReference>
<accession>A0ACD1A6P3</accession>
<name>A0ACD1A6P3_9FIRM</name>
<keyword evidence="2" id="KW-1185">Reference proteome</keyword>
<sequence length="370" mass="40127">MKRKIISAVLALTLGTTLMTGCAGSSSAGEGDGKVDLNSISLEEMIEKAKQEGKVESVGMPDTWANWGDTWKEINELYGLTHTDVDMSSAEELAVFESEKNNATKDIGDVGQAFGPIAEEKGLTLPYKTSYWDDIPDWAKDDNGDWIIGYYGTIAIITNKALVSEAPKSFADILKGDYMVGVGDVVKASQAQNAVLSAAIANGGSESNIQPGIDYFKTLAEQGRLDKGELSLARLEKGEIAVALLWDYNALGYRDQFKANNPNSNFEVNIPQDGSIQSGYCTVINAYTTRPHAAALAREYILSDEGQINLAIGYAKPVRSSVILPPEVAAKLISNDQYKNARMVQDADVWKTTVESLGTKWQEEVIAYAK</sequence>
<evidence type="ECO:0000313" key="2">
    <source>
        <dbReference type="Proteomes" id="UP000594014"/>
    </source>
</evidence>
<proteinExistence type="predicted"/>
<protein>
    <submittedName>
        <fullName evidence="1">Extracellular solute-binding protein</fullName>
    </submittedName>
</protein>
<evidence type="ECO:0000313" key="1">
    <source>
        <dbReference type="EMBL" id="QOX62055.1"/>
    </source>
</evidence>